<dbReference type="AlphaFoldDB" id="A0A4R6J4S5"/>
<evidence type="ECO:0000313" key="4">
    <source>
        <dbReference type="EMBL" id="TDO30400.1"/>
    </source>
</evidence>
<dbReference type="InterPro" id="IPR006652">
    <property type="entry name" value="Kelch_1"/>
</dbReference>
<sequence length="370" mass="38539">MFALTVRRGLVSLVVGAVCLAPAQASAAESNTWSVTGAPVQATGYQTATTLPDGRVLAVGGQGTLAELYLAANGTWRAAANMNRSRTSATATLLPDGKVLVAGGFSGTTVEKSAELYDPKSGQWTLTGSMGVGRYYHTATLLANGTVLVAGGKDQTYAQCGYYTCAPIASAEVYDPATGQWSPTGAMTAARALFTATLLTDGTVLAVEYGPTDLYDPATGTWSRTTSLPSGITSYAAVRLLDGRVISIGGVRSNRTAATIYNPASRTWQAAASLNIDRYTVPYAATRLADGRVLVVGGNTFSRFAEVWDPAAGFWSTTGQMANARSSGPGVALLADGRVLVEGSAVREEWCDSYGDCWQGPLHPAEIYTP</sequence>
<keyword evidence="2" id="KW-0677">Repeat</keyword>
<dbReference type="SUPFAM" id="SSF117281">
    <property type="entry name" value="Kelch motif"/>
    <property type="match status" value="1"/>
</dbReference>
<comment type="caution">
    <text evidence="4">The sequence shown here is derived from an EMBL/GenBank/DDBJ whole genome shotgun (WGS) entry which is preliminary data.</text>
</comment>
<evidence type="ECO:0000256" key="1">
    <source>
        <dbReference type="ARBA" id="ARBA00022441"/>
    </source>
</evidence>
<keyword evidence="1" id="KW-0880">Kelch repeat</keyword>
<evidence type="ECO:0000313" key="5">
    <source>
        <dbReference type="Proteomes" id="UP000295388"/>
    </source>
</evidence>
<dbReference type="PANTHER" id="PTHR46344:SF27">
    <property type="entry name" value="KELCH REPEAT SUPERFAMILY PROTEIN"/>
    <property type="match status" value="1"/>
</dbReference>
<proteinExistence type="predicted"/>
<dbReference type="Proteomes" id="UP000295388">
    <property type="component" value="Unassembled WGS sequence"/>
</dbReference>
<feature type="chain" id="PRO_5020499841" evidence="3">
    <location>
        <begin position="28"/>
        <end position="370"/>
    </location>
</feature>
<gene>
    <name evidence="4" type="ORF">EV643_13814</name>
</gene>
<dbReference type="RefSeq" id="WP_133805637.1">
    <property type="nucleotide sequence ID" value="NZ_SNWQ01000038.1"/>
</dbReference>
<keyword evidence="3" id="KW-0732">Signal</keyword>
<dbReference type="OrthoDB" id="251941at2"/>
<reference evidence="4 5" key="1">
    <citation type="submission" date="2019-03" db="EMBL/GenBank/DDBJ databases">
        <title>Genomic Encyclopedia of Type Strains, Phase III (KMG-III): the genomes of soil and plant-associated and newly described type strains.</title>
        <authorList>
            <person name="Whitman W."/>
        </authorList>
    </citation>
    <scope>NUCLEOTIDE SEQUENCE [LARGE SCALE GENOMIC DNA]</scope>
    <source>
        <strain evidence="4 5">VKM Ac-2527</strain>
    </source>
</reference>
<keyword evidence="5" id="KW-1185">Reference proteome</keyword>
<name>A0A4R6J4S5_9ACTN</name>
<protein>
    <submittedName>
        <fullName evidence="4">N-acetylneuraminic acid mutarotase</fullName>
    </submittedName>
</protein>
<feature type="signal peptide" evidence="3">
    <location>
        <begin position="1"/>
        <end position="27"/>
    </location>
</feature>
<dbReference type="Gene3D" id="2.130.10.80">
    <property type="entry name" value="Galactose oxidase/kelch, beta-propeller"/>
    <property type="match status" value="4"/>
</dbReference>
<dbReference type="Pfam" id="PF01344">
    <property type="entry name" value="Kelch_1"/>
    <property type="match status" value="2"/>
</dbReference>
<dbReference type="SMART" id="SM00612">
    <property type="entry name" value="Kelch"/>
    <property type="match status" value="5"/>
</dbReference>
<accession>A0A4R6J4S5</accession>
<evidence type="ECO:0000256" key="2">
    <source>
        <dbReference type="ARBA" id="ARBA00022737"/>
    </source>
</evidence>
<organism evidence="4 5">
    <name type="scientific">Kribbella caucasensis</name>
    <dbReference type="NCBI Taxonomy" id="2512215"/>
    <lineage>
        <taxon>Bacteria</taxon>
        <taxon>Bacillati</taxon>
        <taxon>Actinomycetota</taxon>
        <taxon>Actinomycetes</taxon>
        <taxon>Propionibacteriales</taxon>
        <taxon>Kribbellaceae</taxon>
        <taxon>Kribbella</taxon>
    </lineage>
</organism>
<dbReference type="InterPro" id="IPR015915">
    <property type="entry name" value="Kelch-typ_b-propeller"/>
</dbReference>
<dbReference type="EMBL" id="SNWQ01000038">
    <property type="protein sequence ID" value="TDO30400.1"/>
    <property type="molecule type" value="Genomic_DNA"/>
</dbReference>
<dbReference type="PANTHER" id="PTHR46344">
    <property type="entry name" value="OS02G0202900 PROTEIN"/>
    <property type="match status" value="1"/>
</dbReference>
<dbReference type="InterPro" id="IPR037293">
    <property type="entry name" value="Gal_Oxidase_central_sf"/>
</dbReference>
<evidence type="ECO:0000256" key="3">
    <source>
        <dbReference type="SAM" id="SignalP"/>
    </source>
</evidence>